<keyword evidence="6" id="KW-1185">Reference proteome</keyword>
<protein>
    <recommendedName>
        <fullName evidence="4">NADPH-dependent FMN reductase-like domain-containing protein</fullName>
    </recommendedName>
</protein>
<proteinExistence type="predicted"/>
<evidence type="ECO:0000259" key="4">
    <source>
        <dbReference type="Pfam" id="PF03358"/>
    </source>
</evidence>
<gene>
    <name evidence="5" type="ORF">MchiMG62_00020</name>
</gene>
<dbReference type="PANTHER" id="PTHR43278">
    <property type="entry name" value="NAD(P)H-DEPENDENT FMN-CONTAINING OXIDOREDUCTASE YWQN-RELATED"/>
    <property type="match status" value="1"/>
</dbReference>
<name>A0ABN5XFS0_9EURY</name>
<keyword evidence="3" id="KW-0288">FMN</keyword>
<dbReference type="Proteomes" id="UP000824969">
    <property type="component" value="Chromosome"/>
</dbReference>
<evidence type="ECO:0000256" key="3">
    <source>
        <dbReference type="ARBA" id="ARBA00022643"/>
    </source>
</evidence>
<dbReference type="EMBL" id="AP019781">
    <property type="protein sequence ID" value="BBL66821.1"/>
    <property type="molecule type" value="Genomic_DNA"/>
</dbReference>
<dbReference type="Pfam" id="PF03358">
    <property type="entry name" value="FMN_red"/>
    <property type="match status" value="1"/>
</dbReference>
<feature type="domain" description="NADPH-dependent FMN reductase-like" evidence="4">
    <location>
        <begin position="15"/>
        <end position="164"/>
    </location>
</feature>
<dbReference type="InterPro" id="IPR051796">
    <property type="entry name" value="ISF_SsuE-like"/>
</dbReference>
<sequence length="279" mass="32059">MYESYLHASMEERPIKVLVIMGSARKGNTYRAAERIREILEESAPVDWEYVMLKDVGLEQCRGCYTCFDRGEEYCPIKDDAALLEEKMHAADGVIFATPVYGFQVSGLMKVFIDRHSYIFHRPRFFRQKALLLTTVGVMGDKDVLDYLNTVARVWGFEVVARAGIVSHAKMGPLPAYRLRENEEKLQAAAKAFLAPLRRGTRARPGLFDVMAFHIGRAPCDELGESAPADHAYWEKQGWFEKGRRYYVDVPVNPVYHALGTVAEWYLRRRVRRDLREVS</sequence>
<dbReference type="PANTHER" id="PTHR43278:SF2">
    <property type="entry name" value="IRON-SULFUR FLAVOPROTEIN"/>
    <property type="match status" value="1"/>
</dbReference>
<accession>A0ABN5XFS0</accession>
<evidence type="ECO:0000313" key="5">
    <source>
        <dbReference type="EMBL" id="BBL66821.1"/>
    </source>
</evidence>
<reference evidence="5 6" key="1">
    <citation type="submission" date="2019-06" db="EMBL/GenBank/DDBJ databases">
        <title>Complete genome sequence of Methanoculleus chikugoensis strain MG62.</title>
        <authorList>
            <person name="Asakawa S."/>
            <person name="Dianou D."/>
        </authorList>
    </citation>
    <scope>NUCLEOTIDE SEQUENCE [LARGE SCALE GENOMIC DNA]</scope>
    <source>
        <strain evidence="5 6">MG62</strain>
    </source>
</reference>
<evidence type="ECO:0000313" key="6">
    <source>
        <dbReference type="Proteomes" id="UP000824969"/>
    </source>
</evidence>
<organism evidence="5 6">
    <name type="scientific">Methanoculleus chikugoensis</name>
    <dbReference type="NCBI Taxonomy" id="118126"/>
    <lineage>
        <taxon>Archaea</taxon>
        <taxon>Methanobacteriati</taxon>
        <taxon>Methanobacteriota</taxon>
        <taxon>Stenosarchaea group</taxon>
        <taxon>Methanomicrobia</taxon>
        <taxon>Methanomicrobiales</taxon>
        <taxon>Methanomicrobiaceae</taxon>
        <taxon>Methanoculleus</taxon>
    </lineage>
</organism>
<dbReference type="InterPro" id="IPR005025">
    <property type="entry name" value="FMN_Rdtase-like_dom"/>
</dbReference>
<comment type="cofactor">
    <cofactor evidence="1">
        <name>FMN</name>
        <dbReference type="ChEBI" id="CHEBI:58210"/>
    </cofactor>
</comment>
<evidence type="ECO:0000256" key="1">
    <source>
        <dbReference type="ARBA" id="ARBA00001917"/>
    </source>
</evidence>
<keyword evidence="2" id="KW-0285">Flavoprotein</keyword>
<evidence type="ECO:0000256" key="2">
    <source>
        <dbReference type="ARBA" id="ARBA00022630"/>
    </source>
</evidence>